<evidence type="ECO:0000256" key="2">
    <source>
        <dbReference type="ARBA" id="ARBA00022694"/>
    </source>
</evidence>
<feature type="active site" description="Nucleophile" evidence="4 5">
    <location>
        <position position="52"/>
    </location>
</feature>
<dbReference type="FunFam" id="3.30.70.580:FF:000001">
    <property type="entry name" value="tRNA pseudouridine synthase A"/>
    <property type="match status" value="1"/>
</dbReference>
<keyword evidence="2 4" id="KW-0819">tRNA processing</keyword>
<dbReference type="CDD" id="cd02570">
    <property type="entry name" value="PseudoU_synth_EcTruA"/>
    <property type="match status" value="1"/>
</dbReference>
<dbReference type="InterPro" id="IPR020095">
    <property type="entry name" value="PsdUridine_synth_TruA_C"/>
</dbReference>
<dbReference type="GO" id="GO:0003723">
    <property type="term" value="F:RNA binding"/>
    <property type="evidence" value="ECO:0007669"/>
    <property type="project" value="InterPro"/>
</dbReference>
<dbReference type="HOGENOM" id="CLU_014673_0_1_0"/>
<dbReference type="PIRSF" id="PIRSF001430">
    <property type="entry name" value="tRNA_psdUrid_synth"/>
    <property type="match status" value="1"/>
</dbReference>
<evidence type="ECO:0000313" key="9">
    <source>
        <dbReference type="EMBL" id="AER66415.1"/>
    </source>
</evidence>
<comment type="caution">
    <text evidence="4">Lacks conserved residue(s) required for the propagation of feature annotation.</text>
</comment>
<dbReference type="InterPro" id="IPR020094">
    <property type="entry name" value="TruA/RsuA/RluB/E/F_N"/>
</dbReference>
<dbReference type="HAMAP" id="MF_00171">
    <property type="entry name" value="TruA"/>
    <property type="match status" value="1"/>
</dbReference>
<dbReference type="eggNOG" id="COG0101">
    <property type="taxonomic scope" value="Bacteria"/>
</dbReference>
<evidence type="ECO:0000256" key="7">
    <source>
        <dbReference type="RuleBase" id="RU003792"/>
    </source>
</evidence>
<evidence type="ECO:0000313" key="10">
    <source>
        <dbReference type="Proteomes" id="UP000005868"/>
    </source>
</evidence>
<comment type="function">
    <text evidence="4">Formation of pseudouridine at positions 38, 39 and 40 in the anticodon stem and loop of transfer RNAs.</text>
</comment>
<dbReference type="PANTHER" id="PTHR11142:SF0">
    <property type="entry name" value="TRNA PSEUDOURIDINE SYNTHASE-LIKE 1"/>
    <property type="match status" value="1"/>
</dbReference>
<dbReference type="NCBIfam" id="TIGR00071">
    <property type="entry name" value="hisT_truA"/>
    <property type="match status" value="1"/>
</dbReference>
<accession>G7V946</accession>
<evidence type="ECO:0000259" key="8">
    <source>
        <dbReference type="Pfam" id="PF01416"/>
    </source>
</evidence>
<dbReference type="STRING" id="580340.Tlie_0680"/>
<comment type="similarity">
    <text evidence="1 4 7">Belongs to the tRNA pseudouridine synthase TruA family.</text>
</comment>
<dbReference type="SUPFAM" id="SSF55120">
    <property type="entry name" value="Pseudouridine synthase"/>
    <property type="match status" value="1"/>
</dbReference>
<dbReference type="GO" id="GO:0031119">
    <property type="term" value="P:tRNA pseudouridine synthesis"/>
    <property type="evidence" value="ECO:0007669"/>
    <property type="project" value="UniProtKB-UniRule"/>
</dbReference>
<protein>
    <recommendedName>
        <fullName evidence="4">tRNA pseudouridine synthase A</fullName>
        <ecNumber evidence="4">5.4.99.12</ecNumber>
    </recommendedName>
    <alternativeName>
        <fullName evidence="4">tRNA pseudouridine(38-40) synthase</fullName>
    </alternativeName>
    <alternativeName>
        <fullName evidence="4">tRNA pseudouridylate synthase I</fullName>
    </alternativeName>
    <alternativeName>
        <fullName evidence="4">tRNA-uridine isomerase I</fullName>
    </alternativeName>
</protein>
<dbReference type="PANTHER" id="PTHR11142">
    <property type="entry name" value="PSEUDOURIDYLATE SYNTHASE"/>
    <property type="match status" value="1"/>
</dbReference>
<evidence type="ECO:0000256" key="4">
    <source>
        <dbReference type="HAMAP-Rule" id="MF_00171"/>
    </source>
</evidence>
<dbReference type="AlphaFoldDB" id="G7V946"/>
<dbReference type="Gene3D" id="3.30.70.660">
    <property type="entry name" value="Pseudouridine synthase I, catalytic domain, C-terminal subdomain"/>
    <property type="match status" value="1"/>
</dbReference>
<dbReference type="EMBL" id="CP003096">
    <property type="protein sequence ID" value="AER66415.1"/>
    <property type="molecule type" value="Genomic_DNA"/>
</dbReference>
<feature type="domain" description="Pseudouridine synthase I TruA alpha/beta" evidence="8">
    <location>
        <begin position="143"/>
        <end position="246"/>
    </location>
</feature>
<dbReference type="InterPro" id="IPR020097">
    <property type="entry name" value="PsdUridine_synth_TruA_a/b_dom"/>
</dbReference>
<evidence type="ECO:0000256" key="6">
    <source>
        <dbReference type="PIRSR" id="PIRSR001430-2"/>
    </source>
</evidence>
<dbReference type="Proteomes" id="UP000005868">
    <property type="component" value="Chromosome"/>
</dbReference>
<organism evidence="9 10">
    <name type="scientific">Thermovirga lienii (strain ATCC BAA-1197 / DSM 17291 / Cas60314)</name>
    <dbReference type="NCBI Taxonomy" id="580340"/>
    <lineage>
        <taxon>Bacteria</taxon>
        <taxon>Thermotogati</taxon>
        <taxon>Synergistota</taxon>
        <taxon>Synergistia</taxon>
        <taxon>Synergistales</taxon>
        <taxon>Thermovirgaceae</taxon>
        <taxon>Thermovirga</taxon>
    </lineage>
</organism>
<feature type="binding site" evidence="4 6">
    <location>
        <position position="110"/>
    </location>
    <ligand>
        <name>substrate</name>
    </ligand>
</feature>
<evidence type="ECO:0000256" key="1">
    <source>
        <dbReference type="ARBA" id="ARBA00009375"/>
    </source>
</evidence>
<reference evidence="9 10" key="2">
    <citation type="journal article" date="2012" name="Stand. Genomic Sci.">
        <title>Genome sequence of the moderately thermophilic, amino-acid-degrading and sulfur-reducing bacterium Thermovirga lienii type strain (Cas60314(T)).</title>
        <authorList>
            <person name="Goker M."/>
            <person name="Saunders E."/>
            <person name="Lapidus A."/>
            <person name="Nolan M."/>
            <person name="Lucas S."/>
            <person name="Hammon N."/>
            <person name="Deshpande S."/>
            <person name="Cheng J.F."/>
            <person name="Han C."/>
            <person name="Tapia R."/>
            <person name="Goodwin L.A."/>
            <person name="Pitluck S."/>
            <person name="Liolios K."/>
            <person name="Mavromatis K."/>
            <person name="Pagani I."/>
            <person name="Ivanova N."/>
            <person name="Mikhailova N."/>
            <person name="Pati A."/>
            <person name="Chen A."/>
            <person name="Palaniappan K."/>
            <person name="Land M."/>
            <person name="Chang Y.J."/>
            <person name="Jeffries C.D."/>
            <person name="Brambilla E.M."/>
            <person name="Rohde M."/>
            <person name="Spring S."/>
            <person name="Detter J.C."/>
            <person name="Woyke T."/>
            <person name="Bristow J."/>
            <person name="Eisen J.A."/>
            <person name="Markowitz V."/>
            <person name="Hugenholtz P."/>
            <person name="Kyrpides N.C."/>
            <person name="Klenk H.P."/>
        </authorList>
    </citation>
    <scope>NUCLEOTIDE SEQUENCE [LARGE SCALE GENOMIC DNA]</scope>
    <source>
        <strain evidence="10">ATCC BAA-1197 / DSM 17291 / Cas60314</strain>
    </source>
</reference>
<dbReference type="KEGG" id="tli:Tlie_0680"/>
<dbReference type="OrthoDB" id="9811823at2"/>
<reference evidence="10" key="1">
    <citation type="submission" date="2011-10" db="EMBL/GenBank/DDBJ databases">
        <title>The complete genome of chromosome of Thermovirga lienii DSM 17291.</title>
        <authorList>
            <consortium name="US DOE Joint Genome Institute (JGI-PGF)"/>
            <person name="Lucas S."/>
            <person name="Copeland A."/>
            <person name="Lapidus A."/>
            <person name="Glavina del Rio T."/>
            <person name="Dalin E."/>
            <person name="Tice H."/>
            <person name="Bruce D."/>
            <person name="Goodwin L."/>
            <person name="Pitluck S."/>
            <person name="Peters L."/>
            <person name="Mikhailova N."/>
            <person name="Saunders E."/>
            <person name="Kyrpides N."/>
            <person name="Mavromatis K."/>
            <person name="Ivanova N."/>
            <person name="Last F.I."/>
            <person name="Brettin T."/>
            <person name="Detter J.C."/>
            <person name="Han C."/>
            <person name="Larimer F."/>
            <person name="Land M."/>
            <person name="Hauser L."/>
            <person name="Markowitz V."/>
            <person name="Cheng J.-F."/>
            <person name="Hugenholtz P."/>
            <person name="Woyke T."/>
            <person name="Wu D."/>
            <person name="Spring S."/>
            <person name="Schroeder M."/>
            <person name="Brambilla E.-M."/>
            <person name="Klenk H.-P."/>
            <person name="Eisen J.A."/>
        </authorList>
    </citation>
    <scope>NUCLEOTIDE SEQUENCE [LARGE SCALE GENOMIC DNA]</scope>
    <source>
        <strain evidence="10">ATCC BAA-1197 / DSM 17291 / Cas60314</strain>
    </source>
</reference>
<keyword evidence="10" id="KW-1185">Reference proteome</keyword>
<feature type="domain" description="Pseudouridine synthase I TruA alpha/beta" evidence="8">
    <location>
        <begin position="9"/>
        <end position="104"/>
    </location>
</feature>
<dbReference type="InterPro" id="IPR020103">
    <property type="entry name" value="PsdUridine_synth_cat_dom_sf"/>
</dbReference>
<dbReference type="GO" id="GO:0160147">
    <property type="term" value="F:tRNA pseudouridine(38-40) synthase activity"/>
    <property type="evidence" value="ECO:0007669"/>
    <property type="project" value="UniProtKB-EC"/>
</dbReference>
<evidence type="ECO:0000256" key="5">
    <source>
        <dbReference type="PIRSR" id="PIRSR001430-1"/>
    </source>
</evidence>
<sequence>MARYAMQVSYKGKDFSGWQKQPNSRTVQGVLESALELLAGHPVTVYGAGRTDKGVHALGQVASFDLNRHWAPEKLLLAVNAHLPKDVRVMRMRYVDNSFHARYSALWREYVYFIWTGRVCFPHFSDYVWHRKQKWDISKARRACKLFWGTKDYRAFCRKSECPPSAFRTIHKAEVFSRGDLVWFRVRGDSFLTNMVRIMVGTLDYICTGKKDIDYLEELLQGKAERPDAGPTAPADGLFFWRVGYPWSLW</sequence>
<dbReference type="Gene3D" id="3.30.70.580">
    <property type="entry name" value="Pseudouridine synthase I, catalytic domain, N-terminal subdomain"/>
    <property type="match status" value="1"/>
</dbReference>
<dbReference type="Pfam" id="PF01416">
    <property type="entry name" value="PseudoU_synth_1"/>
    <property type="match status" value="2"/>
</dbReference>
<keyword evidence="3 4" id="KW-0413">Isomerase</keyword>
<proteinExistence type="inferred from homology"/>
<evidence type="ECO:0000256" key="3">
    <source>
        <dbReference type="ARBA" id="ARBA00023235"/>
    </source>
</evidence>
<comment type="catalytic activity">
    <reaction evidence="4 7">
        <text>uridine(38/39/40) in tRNA = pseudouridine(38/39/40) in tRNA</text>
        <dbReference type="Rhea" id="RHEA:22376"/>
        <dbReference type="Rhea" id="RHEA-COMP:10085"/>
        <dbReference type="Rhea" id="RHEA-COMP:10087"/>
        <dbReference type="ChEBI" id="CHEBI:65314"/>
        <dbReference type="ChEBI" id="CHEBI:65315"/>
        <dbReference type="EC" id="5.4.99.12"/>
    </reaction>
</comment>
<dbReference type="EC" id="5.4.99.12" evidence="4"/>
<name>G7V946_THELD</name>
<dbReference type="InterPro" id="IPR001406">
    <property type="entry name" value="PsdUridine_synth_TruA"/>
</dbReference>
<gene>
    <name evidence="4" type="primary">truA</name>
    <name evidence="9" type="ordered locus">Tlie_0680</name>
</gene>
<comment type="subunit">
    <text evidence="4">Homodimer.</text>
</comment>